<dbReference type="Proteomes" id="UP000326939">
    <property type="component" value="Chromosome 17"/>
</dbReference>
<dbReference type="EMBL" id="VDCV01000017">
    <property type="protein sequence ID" value="KAB5515835.1"/>
    <property type="molecule type" value="Genomic_DNA"/>
</dbReference>
<evidence type="ECO:0000313" key="1">
    <source>
        <dbReference type="EMBL" id="KAB5515835.1"/>
    </source>
</evidence>
<reference evidence="2" key="1">
    <citation type="journal article" date="2019" name="Gigascience">
        <title>De novo genome assembly of the endangered Acer yangbiense, a plant species with extremely small populations endemic to Yunnan Province, China.</title>
        <authorList>
            <person name="Yang J."/>
            <person name="Wariss H.M."/>
            <person name="Tao L."/>
            <person name="Zhang R."/>
            <person name="Yun Q."/>
            <person name="Hollingsworth P."/>
            <person name="Dao Z."/>
            <person name="Luo G."/>
            <person name="Guo H."/>
            <person name="Ma Y."/>
            <person name="Sun W."/>
        </authorList>
    </citation>
    <scope>NUCLEOTIDE SEQUENCE [LARGE SCALE GENOMIC DNA]</scope>
    <source>
        <strain evidence="2">cv. br00</strain>
    </source>
</reference>
<evidence type="ECO:0000313" key="2">
    <source>
        <dbReference type="Proteomes" id="UP000326939"/>
    </source>
</evidence>
<organism evidence="1 2">
    <name type="scientific">Salix brachista</name>
    <dbReference type="NCBI Taxonomy" id="2182728"/>
    <lineage>
        <taxon>Eukaryota</taxon>
        <taxon>Viridiplantae</taxon>
        <taxon>Streptophyta</taxon>
        <taxon>Embryophyta</taxon>
        <taxon>Tracheophyta</taxon>
        <taxon>Spermatophyta</taxon>
        <taxon>Magnoliopsida</taxon>
        <taxon>eudicotyledons</taxon>
        <taxon>Gunneridae</taxon>
        <taxon>Pentapetalae</taxon>
        <taxon>rosids</taxon>
        <taxon>fabids</taxon>
        <taxon>Malpighiales</taxon>
        <taxon>Salicaceae</taxon>
        <taxon>Saliceae</taxon>
        <taxon>Salix</taxon>
    </lineage>
</organism>
<name>A0A5N5JEQ6_9ROSI</name>
<proteinExistence type="predicted"/>
<protein>
    <submittedName>
        <fullName evidence="1">Uncharacterized protein</fullName>
    </submittedName>
</protein>
<comment type="caution">
    <text evidence="1">The sequence shown here is derived from an EMBL/GenBank/DDBJ whole genome shotgun (WGS) entry which is preliminary data.</text>
</comment>
<accession>A0A5N5JEQ6</accession>
<dbReference type="AlphaFoldDB" id="A0A5N5JEQ6"/>
<sequence>MTVLIQNENKRICYYIQKSEGKMQMMIDWLILSGEAYLLMFMEDAADTKGFQDLLDPTPGTDVEVIRLLGHVQWIADM</sequence>
<keyword evidence="2" id="KW-1185">Reference proteome</keyword>
<gene>
    <name evidence="1" type="ORF">DKX38_026483</name>
</gene>